<keyword evidence="3" id="KW-1185">Reference proteome</keyword>
<name>A0A091I7I1_CALAN</name>
<protein>
    <submittedName>
        <fullName evidence="2">Uncharacterized protein</fullName>
    </submittedName>
</protein>
<accession>A0A091I7I1</accession>
<evidence type="ECO:0000256" key="1">
    <source>
        <dbReference type="SAM" id="MobiDB-lite"/>
    </source>
</evidence>
<evidence type="ECO:0000313" key="2">
    <source>
        <dbReference type="EMBL" id="KFP04569.1"/>
    </source>
</evidence>
<evidence type="ECO:0000313" key="3">
    <source>
        <dbReference type="Proteomes" id="UP000054308"/>
    </source>
</evidence>
<sequence>VGQGVPLVDGHGVGDAVPRVHDDASGATGGVEGQHGLDGHVHGRGVEGLEHDLGHLLPVGLGVEGSLSQQDGVLLRGHPQLVVEGVVPDLLHVVPVGDDAVLDGVLQGEDAPLALGLVPHVAVLLPHAHHHALVPGTPHDGGEHGSGGVVPRKARLAH</sequence>
<feature type="region of interest" description="Disordered" evidence="1">
    <location>
        <begin position="1"/>
        <end position="45"/>
    </location>
</feature>
<dbReference type="Proteomes" id="UP000054308">
    <property type="component" value="Unassembled WGS sequence"/>
</dbReference>
<feature type="non-terminal residue" evidence="2">
    <location>
        <position position="1"/>
    </location>
</feature>
<organism evidence="2 3">
    <name type="scientific">Calypte anna</name>
    <name type="common">Anna's hummingbird</name>
    <name type="synonym">Archilochus anna</name>
    <dbReference type="NCBI Taxonomy" id="9244"/>
    <lineage>
        <taxon>Eukaryota</taxon>
        <taxon>Metazoa</taxon>
        <taxon>Chordata</taxon>
        <taxon>Craniata</taxon>
        <taxon>Vertebrata</taxon>
        <taxon>Euteleostomi</taxon>
        <taxon>Archelosauria</taxon>
        <taxon>Archosauria</taxon>
        <taxon>Dinosauria</taxon>
        <taxon>Saurischia</taxon>
        <taxon>Theropoda</taxon>
        <taxon>Coelurosauria</taxon>
        <taxon>Aves</taxon>
        <taxon>Neognathae</taxon>
        <taxon>Neoaves</taxon>
        <taxon>Strisores</taxon>
        <taxon>Apodiformes</taxon>
        <taxon>Trochilidae</taxon>
        <taxon>Calypte</taxon>
    </lineage>
</organism>
<feature type="non-terminal residue" evidence="2">
    <location>
        <position position="158"/>
    </location>
</feature>
<dbReference type="EMBL" id="KL218367">
    <property type="protein sequence ID" value="KFP04569.1"/>
    <property type="molecule type" value="Genomic_DNA"/>
</dbReference>
<proteinExistence type="predicted"/>
<gene>
    <name evidence="2" type="ORF">N300_09866</name>
</gene>
<feature type="compositionally biased region" description="Basic and acidic residues" evidence="1">
    <location>
        <begin position="35"/>
        <end position="45"/>
    </location>
</feature>
<dbReference type="AlphaFoldDB" id="A0A091I7I1"/>
<feature type="region of interest" description="Disordered" evidence="1">
    <location>
        <begin position="133"/>
        <end position="158"/>
    </location>
</feature>
<reference evidence="2 3" key="1">
    <citation type="submission" date="2014-04" db="EMBL/GenBank/DDBJ databases">
        <title>Genome evolution of avian class.</title>
        <authorList>
            <person name="Zhang G."/>
            <person name="Li C."/>
        </authorList>
    </citation>
    <scope>NUCLEOTIDE SEQUENCE [LARGE SCALE GENOMIC DNA]</scope>
    <source>
        <strain evidence="2">BGI_N300</strain>
    </source>
</reference>